<protein>
    <submittedName>
        <fullName evidence="1">Uncharacterized protein</fullName>
    </submittedName>
</protein>
<reference evidence="1" key="1">
    <citation type="journal article" date="2019" name="Beilstein J. Org. Chem.">
        <title>Nanangenines: drimane sesquiterpenoids as the dominant metabolite cohort of a novel Australian fungus, Aspergillus nanangensis.</title>
        <authorList>
            <person name="Lacey H.J."/>
            <person name="Gilchrist C.L.M."/>
            <person name="Crombie A."/>
            <person name="Kalaitzis J.A."/>
            <person name="Vuong D."/>
            <person name="Rutledge P.J."/>
            <person name="Turner P."/>
            <person name="Pitt J.I."/>
            <person name="Lacey E."/>
            <person name="Chooi Y.H."/>
            <person name="Piggott A.M."/>
        </authorList>
    </citation>
    <scope>NUCLEOTIDE SEQUENCE</scope>
    <source>
        <strain evidence="1">MST-FP2251</strain>
    </source>
</reference>
<dbReference type="Proteomes" id="UP001194746">
    <property type="component" value="Unassembled WGS sequence"/>
</dbReference>
<proteinExistence type="predicted"/>
<evidence type="ECO:0000313" key="1">
    <source>
        <dbReference type="EMBL" id="KAF9883552.1"/>
    </source>
</evidence>
<keyword evidence="2" id="KW-1185">Reference proteome</keyword>
<gene>
    <name evidence="1" type="ORF">FE257_003191</name>
</gene>
<reference evidence="1" key="2">
    <citation type="submission" date="2020-02" db="EMBL/GenBank/DDBJ databases">
        <authorList>
            <person name="Gilchrist C.L.M."/>
            <person name="Chooi Y.-H."/>
        </authorList>
    </citation>
    <scope>NUCLEOTIDE SEQUENCE</scope>
    <source>
        <strain evidence="1">MST-FP2251</strain>
    </source>
</reference>
<organism evidence="1 2">
    <name type="scientific">Aspergillus nanangensis</name>
    <dbReference type="NCBI Taxonomy" id="2582783"/>
    <lineage>
        <taxon>Eukaryota</taxon>
        <taxon>Fungi</taxon>
        <taxon>Dikarya</taxon>
        <taxon>Ascomycota</taxon>
        <taxon>Pezizomycotina</taxon>
        <taxon>Eurotiomycetes</taxon>
        <taxon>Eurotiomycetidae</taxon>
        <taxon>Eurotiales</taxon>
        <taxon>Aspergillaceae</taxon>
        <taxon>Aspergillus</taxon>
        <taxon>Aspergillus subgen. Circumdati</taxon>
    </lineage>
</organism>
<dbReference type="EMBL" id="VCAU01000159">
    <property type="protein sequence ID" value="KAF9883552.1"/>
    <property type="molecule type" value="Genomic_DNA"/>
</dbReference>
<accession>A0AAD4CC44</accession>
<dbReference type="AlphaFoldDB" id="A0AAD4CC44"/>
<sequence length="173" mass="19721">MREIIRLKFQPEVPPRWSSAIGWHLLCYVMRRMSQVWLREPRIPDSRPHEASHVSYIQRHPDDDEDWELTDSGRNSLGIGRESIAGGICVCPALIIPRFGYACGLRQVQKRQVDEGNAELIQWMEGGDGNWQLPIIDEHLAITRASTMGKLSLHSPGQAMISSHMVRRTTLRG</sequence>
<name>A0AAD4CC44_ASPNN</name>
<comment type="caution">
    <text evidence="1">The sequence shown here is derived from an EMBL/GenBank/DDBJ whole genome shotgun (WGS) entry which is preliminary data.</text>
</comment>
<evidence type="ECO:0000313" key="2">
    <source>
        <dbReference type="Proteomes" id="UP001194746"/>
    </source>
</evidence>